<evidence type="ECO:0000256" key="1">
    <source>
        <dbReference type="ARBA" id="ARBA00022737"/>
    </source>
</evidence>
<evidence type="ECO:0000256" key="2">
    <source>
        <dbReference type="ARBA" id="ARBA00023043"/>
    </source>
</evidence>
<feature type="repeat" description="ANK" evidence="3">
    <location>
        <begin position="212"/>
        <end position="238"/>
    </location>
</feature>
<accession>A0A0U4ZLH9</accession>
<dbReference type="Pfam" id="PF12796">
    <property type="entry name" value="Ank_2"/>
    <property type="match status" value="2"/>
</dbReference>
<feature type="compositionally biased region" description="Polar residues" evidence="4">
    <location>
        <begin position="1"/>
        <end position="12"/>
    </location>
</feature>
<keyword evidence="1" id="KW-0677">Repeat</keyword>
<feature type="repeat" description="ANK" evidence="3">
    <location>
        <begin position="388"/>
        <end position="420"/>
    </location>
</feature>
<dbReference type="SMART" id="SM00248">
    <property type="entry name" value="ANK"/>
    <property type="match status" value="5"/>
</dbReference>
<dbReference type="EMBL" id="CDMC01000018">
    <property type="protein sequence ID" value="CEL10453.1"/>
    <property type="molecule type" value="Genomic_DNA"/>
</dbReference>
<dbReference type="InterPro" id="IPR036770">
    <property type="entry name" value="Ankyrin_rpt-contain_sf"/>
</dbReference>
<name>A0A0U4ZLH9_ASPCI</name>
<keyword evidence="6" id="KW-1185">Reference proteome</keyword>
<feature type="region of interest" description="Disordered" evidence="4">
    <location>
        <begin position="1"/>
        <end position="28"/>
    </location>
</feature>
<keyword evidence="2 3" id="KW-0040">ANK repeat</keyword>
<protein>
    <submittedName>
        <fullName evidence="5">Uncharacterized protein</fullName>
    </submittedName>
</protein>
<dbReference type="PROSITE" id="PS50088">
    <property type="entry name" value="ANK_REPEAT"/>
    <property type="match status" value="4"/>
</dbReference>
<evidence type="ECO:0000313" key="6">
    <source>
        <dbReference type="Proteomes" id="UP000054771"/>
    </source>
</evidence>
<feature type="repeat" description="ANK" evidence="3">
    <location>
        <begin position="421"/>
        <end position="454"/>
    </location>
</feature>
<dbReference type="PROSITE" id="PS50297">
    <property type="entry name" value="ANK_REP_REGION"/>
    <property type="match status" value="3"/>
</dbReference>
<organism evidence="5 6">
    <name type="scientific">Aspergillus calidoustus</name>
    <dbReference type="NCBI Taxonomy" id="454130"/>
    <lineage>
        <taxon>Eukaryota</taxon>
        <taxon>Fungi</taxon>
        <taxon>Dikarya</taxon>
        <taxon>Ascomycota</taxon>
        <taxon>Pezizomycotina</taxon>
        <taxon>Eurotiomycetes</taxon>
        <taxon>Eurotiomycetidae</taxon>
        <taxon>Eurotiales</taxon>
        <taxon>Aspergillaceae</taxon>
        <taxon>Aspergillus</taxon>
        <taxon>Aspergillus subgen. Nidulantes</taxon>
    </lineage>
</organism>
<dbReference type="Gene3D" id="1.25.40.20">
    <property type="entry name" value="Ankyrin repeat-containing domain"/>
    <property type="match status" value="2"/>
</dbReference>
<evidence type="ECO:0000256" key="3">
    <source>
        <dbReference type="PROSITE-ProRule" id="PRU00023"/>
    </source>
</evidence>
<dbReference type="Proteomes" id="UP000054771">
    <property type="component" value="Unassembled WGS sequence"/>
</dbReference>
<feature type="region of interest" description="Disordered" evidence="4">
    <location>
        <begin position="62"/>
        <end position="135"/>
    </location>
</feature>
<evidence type="ECO:0000256" key="4">
    <source>
        <dbReference type="SAM" id="MobiDB-lite"/>
    </source>
</evidence>
<feature type="repeat" description="ANK" evidence="3">
    <location>
        <begin position="179"/>
        <end position="211"/>
    </location>
</feature>
<feature type="compositionally biased region" description="Pro residues" evidence="4">
    <location>
        <begin position="14"/>
        <end position="25"/>
    </location>
</feature>
<evidence type="ECO:0000313" key="5">
    <source>
        <dbReference type="EMBL" id="CEL10453.1"/>
    </source>
</evidence>
<reference evidence="6" key="1">
    <citation type="journal article" date="2016" name="Genome Announc.">
        <title>Draft genome sequences of fungus Aspergillus calidoustus.</title>
        <authorList>
            <person name="Horn F."/>
            <person name="Linde J."/>
            <person name="Mattern D.J."/>
            <person name="Walther G."/>
            <person name="Guthke R."/>
            <person name="Scherlach K."/>
            <person name="Martin K."/>
            <person name="Brakhage A.A."/>
            <person name="Petzke L."/>
            <person name="Valiante V."/>
        </authorList>
    </citation>
    <scope>NUCLEOTIDE SEQUENCE [LARGE SCALE GENOMIC DNA]</scope>
    <source>
        <strain evidence="6">SF006504</strain>
    </source>
</reference>
<dbReference type="AlphaFoldDB" id="A0A0U4ZLH9"/>
<gene>
    <name evidence="5" type="ORF">ASPCAL13572</name>
</gene>
<sequence>MPSRPTNENQDQCEPPPQYRPPSPAPSYRTLDIRIRESLSRPRVGLAGRILNAIVPRARARDARAATDAQPPPRRDAAVIATDSRGASNAVDKPVVSASKEKTTSPTTSVPKRTQGQRPAATQRKAKQPQKTAPTYTEAEIQEFEIIGDKARFAIEKNDAKLLSILLEEKHNWNTPLQDGSRLLHVAAALGRTSILTTLLQHKVHVVVEDTDGATPLFTAIRNGHTAVVEILVDAEADWKGVPPSSLELAAERGDEDIINALLHFINPRREKGRRVGGCGLQLGRALRIAAEQGHQSITTALYNHVSRIPKTYVPNDEFGLIYSAIHHGWPEIIERILARFARQGSLQKVADNPTFLVSAASRGNIEIITQLLRAGIPANCNNGYQGRGQYPLHQAACMSQAEAVRVLLEWGADPNLVTAVGENALNAAMRGGAPLEVIRLLLERGVDIYVKDRNGKSPYEDAQTTIYGYNGELLELLKKYGYVDQAGKPRPTSFTLGDKKESM</sequence>
<proteinExistence type="predicted"/>
<dbReference type="PANTHER" id="PTHR24198:SF165">
    <property type="entry name" value="ANKYRIN REPEAT-CONTAINING PROTEIN-RELATED"/>
    <property type="match status" value="1"/>
</dbReference>
<dbReference type="OrthoDB" id="366390at2759"/>
<feature type="compositionally biased region" description="Polar residues" evidence="4">
    <location>
        <begin position="104"/>
        <end position="117"/>
    </location>
</feature>
<dbReference type="InterPro" id="IPR002110">
    <property type="entry name" value="Ankyrin_rpt"/>
</dbReference>
<dbReference type="PANTHER" id="PTHR24198">
    <property type="entry name" value="ANKYRIN REPEAT AND PROTEIN KINASE DOMAIN-CONTAINING PROTEIN"/>
    <property type="match status" value="1"/>
</dbReference>
<dbReference type="PRINTS" id="PR01415">
    <property type="entry name" value="ANKYRIN"/>
</dbReference>
<dbReference type="STRING" id="454130.A0A0U4ZLH9"/>
<dbReference type="SUPFAM" id="SSF48403">
    <property type="entry name" value="Ankyrin repeat"/>
    <property type="match status" value="2"/>
</dbReference>